<keyword evidence="7 10" id="KW-0479">Metal-binding</keyword>
<dbReference type="InterPro" id="IPR000836">
    <property type="entry name" value="PRTase_dom"/>
</dbReference>
<dbReference type="SUPFAM" id="SSF53271">
    <property type="entry name" value="PRTase-like"/>
    <property type="match status" value="1"/>
</dbReference>
<evidence type="ECO:0000259" key="11">
    <source>
        <dbReference type="PROSITE" id="PS51278"/>
    </source>
</evidence>
<dbReference type="Proteomes" id="UP000675968">
    <property type="component" value="Unassembled WGS sequence"/>
</dbReference>
<keyword evidence="7 10" id="KW-0411">Iron-sulfur</keyword>
<feature type="binding site" evidence="7 10">
    <location>
        <position position="413"/>
    </location>
    <ligand>
        <name>[4Fe-4S] cluster</name>
        <dbReference type="ChEBI" id="CHEBI:49883"/>
    </ligand>
</feature>
<evidence type="ECO:0000256" key="2">
    <source>
        <dbReference type="ARBA" id="ARBA00010138"/>
    </source>
</evidence>
<evidence type="ECO:0000256" key="4">
    <source>
        <dbReference type="ARBA" id="ARBA00022679"/>
    </source>
</evidence>
<evidence type="ECO:0000256" key="8">
    <source>
        <dbReference type="PIRNR" id="PIRNR000485"/>
    </source>
</evidence>
<keyword evidence="6 7" id="KW-0315">Glutamine amidotransferase</keyword>
<protein>
    <recommendedName>
        <fullName evidence="7">Amidophosphoribosyltransferase</fullName>
        <shortName evidence="7">ATase</shortName>
        <ecNumber evidence="7">2.4.2.14</ecNumber>
    </recommendedName>
    <alternativeName>
        <fullName evidence="7">Glutamine phosphoribosylpyrophosphate amidotransferase</fullName>
        <shortName evidence="7">GPATase</shortName>
    </alternativeName>
</protein>
<dbReference type="InterPro" id="IPR005854">
    <property type="entry name" value="PurF"/>
</dbReference>
<dbReference type="GO" id="GO:0051539">
    <property type="term" value="F:4 iron, 4 sulfur cluster binding"/>
    <property type="evidence" value="ECO:0007669"/>
    <property type="project" value="UniProtKB-KW"/>
</dbReference>
<dbReference type="EMBL" id="JAGVWC010000008">
    <property type="protein sequence ID" value="MBS3061212.1"/>
    <property type="molecule type" value="Genomic_DNA"/>
</dbReference>
<feature type="binding site" evidence="7 10">
    <location>
        <position position="265"/>
    </location>
    <ligand>
        <name>[4Fe-4S] cluster</name>
        <dbReference type="ChEBI" id="CHEBI:49883"/>
    </ligand>
</feature>
<dbReference type="InterPro" id="IPR029055">
    <property type="entry name" value="Ntn_hydrolases_N"/>
</dbReference>
<reference evidence="12" key="1">
    <citation type="submission" date="2021-03" db="EMBL/GenBank/DDBJ databases">
        <authorList>
            <person name="Jaffe A."/>
        </authorList>
    </citation>
    <scope>NUCLEOTIDE SEQUENCE</scope>
    <source>
        <strain evidence="12">RIFCSPLOWO2_01_FULL_AR10_48_17</strain>
    </source>
</reference>
<dbReference type="Pfam" id="PF00156">
    <property type="entry name" value="Pribosyltran"/>
    <property type="match status" value="1"/>
</dbReference>
<feature type="domain" description="Glutamine amidotransferase type-2" evidence="11">
    <location>
        <begin position="9"/>
        <end position="248"/>
    </location>
</feature>
<comment type="function">
    <text evidence="7">Catalyzes the formation of phosphoribosylamine from phosphoribosylpyrophosphate (PRPP) and glutamine.</text>
</comment>
<comment type="cofactor">
    <cofactor evidence="7 10">
        <name>[4Fe-4S] cluster</name>
        <dbReference type="ChEBI" id="CHEBI:49883"/>
    </cofactor>
    <text evidence="7 10">Binds 1 [4Fe-4S] cluster per subunit.</text>
</comment>
<gene>
    <name evidence="7 12" type="primary">purF</name>
    <name evidence="12" type="ORF">J4215_01355</name>
</gene>
<comment type="catalytic activity">
    <reaction evidence="7 8">
        <text>5-phospho-beta-D-ribosylamine + L-glutamate + diphosphate = 5-phospho-alpha-D-ribose 1-diphosphate + L-glutamine + H2O</text>
        <dbReference type="Rhea" id="RHEA:14905"/>
        <dbReference type="ChEBI" id="CHEBI:15377"/>
        <dbReference type="ChEBI" id="CHEBI:29985"/>
        <dbReference type="ChEBI" id="CHEBI:33019"/>
        <dbReference type="ChEBI" id="CHEBI:58017"/>
        <dbReference type="ChEBI" id="CHEBI:58359"/>
        <dbReference type="ChEBI" id="CHEBI:58681"/>
        <dbReference type="EC" id="2.4.2.14"/>
    </reaction>
</comment>
<dbReference type="PANTHER" id="PTHR11907">
    <property type="entry name" value="AMIDOPHOSPHORIBOSYLTRANSFERASE"/>
    <property type="match status" value="1"/>
</dbReference>
<evidence type="ECO:0000313" key="12">
    <source>
        <dbReference type="EMBL" id="MBS3061212.1"/>
    </source>
</evidence>
<dbReference type="NCBIfam" id="TIGR01134">
    <property type="entry name" value="purF"/>
    <property type="match status" value="1"/>
</dbReference>
<evidence type="ECO:0000313" key="13">
    <source>
        <dbReference type="Proteomes" id="UP000675968"/>
    </source>
</evidence>
<dbReference type="InterPro" id="IPR017932">
    <property type="entry name" value="GATase_2_dom"/>
</dbReference>
<keyword evidence="7 10" id="KW-0408">Iron</keyword>
<dbReference type="GO" id="GO:0004044">
    <property type="term" value="F:amidophosphoribosyltransferase activity"/>
    <property type="evidence" value="ECO:0007669"/>
    <property type="project" value="UniProtKB-UniRule"/>
</dbReference>
<dbReference type="AlphaFoldDB" id="A0A8T4L5S6"/>
<proteinExistence type="inferred from homology"/>
<feature type="binding site" evidence="7 10">
    <location>
        <position position="483"/>
    </location>
    <ligand>
        <name>[4Fe-4S] cluster</name>
        <dbReference type="ChEBI" id="CHEBI:49883"/>
    </ligand>
</feature>
<evidence type="ECO:0000256" key="5">
    <source>
        <dbReference type="ARBA" id="ARBA00022755"/>
    </source>
</evidence>
<dbReference type="PROSITE" id="PS51278">
    <property type="entry name" value="GATASE_TYPE_2"/>
    <property type="match status" value="1"/>
</dbReference>
<keyword evidence="5 7" id="KW-0658">Purine biosynthesis</keyword>
<feature type="binding site" evidence="7 10">
    <location>
        <position position="480"/>
    </location>
    <ligand>
        <name>[4Fe-4S] cluster</name>
        <dbReference type="ChEBI" id="CHEBI:49883"/>
    </ligand>
</feature>
<dbReference type="Gene3D" id="3.40.50.2020">
    <property type="match status" value="1"/>
</dbReference>
<name>A0A8T4L5S6_9ARCH</name>
<evidence type="ECO:0000256" key="7">
    <source>
        <dbReference type="HAMAP-Rule" id="MF_01931"/>
    </source>
</evidence>
<dbReference type="CDD" id="cd06223">
    <property type="entry name" value="PRTases_typeI"/>
    <property type="match status" value="1"/>
</dbReference>
<accession>A0A8T4L5S6</accession>
<dbReference type="GO" id="GO:0046872">
    <property type="term" value="F:metal ion binding"/>
    <property type="evidence" value="ECO:0007669"/>
    <property type="project" value="UniProtKB-KW"/>
</dbReference>
<evidence type="ECO:0000256" key="10">
    <source>
        <dbReference type="PIRSR" id="PIRSR000485-3"/>
    </source>
</evidence>
<evidence type="ECO:0000256" key="9">
    <source>
        <dbReference type="PIRSR" id="PIRSR000485-1"/>
    </source>
</evidence>
<dbReference type="GO" id="GO:0009113">
    <property type="term" value="P:purine nucleobase biosynthetic process"/>
    <property type="evidence" value="ECO:0007669"/>
    <property type="project" value="UniProtKB-UniRule"/>
</dbReference>
<evidence type="ECO:0000256" key="6">
    <source>
        <dbReference type="ARBA" id="ARBA00022962"/>
    </source>
</evidence>
<comment type="caution">
    <text evidence="7">Lacks conserved residue(s) required for the propagation of feature annotation.</text>
</comment>
<organism evidence="12 13">
    <name type="scientific">Candidatus Iainarchaeum sp</name>
    <dbReference type="NCBI Taxonomy" id="3101447"/>
    <lineage>
        <taxon>Archaea</taxon>
        <taxon>Candidatus Iainarchaeota</taxon>
        <taxon>Candidatus Iainarchaeia</taxon>
        <taxon>Candidatus Iainarchaeales</taxon>
        <taxon>Candidatus Iainarchaeaceae</taxon>
        <taxon>Candidatus Iainarchaeum</taxon>
    </lineage>
</organism>
<dbReference type="HAMAP" id="MF_01931">
    <property type="entry name" value="PurF"/>
    <property type="match status" value="1"/>
</dbReference>
<dbReference type="InterPro" id="IPR029057">
    <property type="entry name" value="PRTase-like"/>
</dbReference>
<keyword evidence="4 7" id="KW-0808">Transferase</keyword>
<keyword evidence="3 7" id="KW-0328">Glycosyltransferase</keyword>
<comment type="pathway">
    <text evidence="1 7 8">Purine metabolism; IMP biosynthesis via de novo pathway; N(1)-(5-phospho-D-ribosyl)glycinamide from 5-phospho-alpha-D-ribose 1-diphosphate: step 1/2.</text>
</comment>
<reference evidence="12" key="2">
    <citation type="submission" date="2021-05" db="EMBL/GenBank/DDBJ databases">
        <title>Protein family content uncovers lineage relationships and bacterial pathway maintenance mechanisms in DPANN archaea.</title>
        <authorList>
            <person name="Castelle C.J."/>
            <person name="Meheust R."/>
            <person name="Jaffe A.L."/>
            <person name="Seitz K."/>
            <person name="Gong X."/>
            <person name="Baker B.J."/>
            <person name="Banfield J.F."/>
        </authorList>
    </citation>
    <scope>NUCLEOTIDE SEQUENCE</scope>
    <source>
        <strain evidence="12">RIFCSPLOWO2_01_FULL_AR10_48_17</strain>
    </source>
</reference>
<dbReference type="SUPFAM" id="SSF56235">
    <property type="entry name" value="N-terminal nucleophile aminohydrolases (Ntn hydrolases)"/>
    <property type="match status" value="1"/>
</dbReference>
<dbReference type="Pfam" id="PF13522">
    <property type="entry name" value="GATase_6"/>
    <property type="match status" value="1"/>
</dbReference>
<comment type="caution">
    <text evidence="12">The sequence shown here is derived from an EMBL/GenBank/DDBJ whole genome shotgun (WGS) entry which is preliminary data.</text>
</comment>
<comment type="similarity">
    <text evidence="2 7 8">In the C-terminal section; belongs to the purine/pyrimidine phosphoribosyltransferase family.</text>
</comment>
<dbReference type="PIRSF" id="PIRSF000485">
    <property type="entry name" value="Amd_phspho_trans"/>
    <property type="match status" value="1"/>
</dbReference>
<evidence type="ECO:0000256" key="3">
    <source>
        <dbReference type="ARBA" id="ARBA00022676"/>
    </source>
</evidence>
<dbReference type="EC" id="2.4.2.14" evidence="7"/>
<sequence length="516" mass="57207">MGFEVHEECGIAAVALLKPAATHAPQQLFNLLLQMQNRGQLSAGITTYNPKRLRLLETHRGLGLVKEAFSTANPPKHDHLMHRLSGNRGIGHVRYSTFGSDNALYAQPFERFHGRTWKWFSFAFNGNLANYWDLRAELEQKKYHFQLESDTEVMMHHLAFQNRGDTKPDVVDAFKGIAEKFDGAYNIVYQNADGELVASRDPNGIKPLSFGQNETLFAAASESVALESAALDAIENINPGELVRVTQDGTVEKKRFAPKTQKKVCMFEFVYFSQSMSNIDGRNVYESRYEMGRQLAKNEPLTFGADCVVVPVPDTAKPVADAYGFELGLPVLQGLVKNDYIGRTFIESADRDAKVLAKFALNKRLIEGKKVILVEDSIVRGTTTKAIVRILKTRGNAKEVHVRSACPPIIHPCFYGIDFSTTKELIAGRHRTNPESVGTGITEAEENAIQHEIGGDSLHYQSIEGLGKAIGFEDGAKSLCTACLDGKYPTPCGQKLLQIANDKHNTSPARTYQQRG</sequence>
<feature type="active site" description="Nucleophile" evidence="7 9">
    <location>
        <position position="9"/>
    </location>
</feature>
<evidence type="ECO:0000256" key="1">
    <source>
        <dbReference type="ARBA" id="ARBA00005209"/>
    </source>
</evidence>
<dbReference type="GO" id="GO:0006189">
    <property type="term" value="P:'de novo' IMP biosynthetic process"/>
    <property type="evidence" value="ECO:0007669"/>
    <property type="project" value="UniProtKB-UniRule"/>
</dbReference>
<dbReference type="Gene3D" id="3.60.20.10">
    <property type="entry name" value="Glutamine Phosphoribosylpyrophosphate, subunit 1, domain 1"/>
    <property type="match status" value="1"/>
</dbReference>
<keyword evidence="7" id="KW-0004">4Fe-4S</keyword>